<name>A0A0G2FHS0_9PEZI</name>
<dbReference type="EMBL" id="LCUC01000220">
    <property type="protein sequence ID" value="KKY34012.1"/>
    <property type="molecule type" value="Genomic_DNA"/>
</dbReference>
<dbReference type="Proteomes" id="UP000034680">
    <property type="component" value="Unassembled WGS sequence"/>
</dbReference>
<dbReference type="Gene3D" id="3.40.720.10">
    <property type="entry name" value="Alkaline Phosphatase, subunit A"/>
    <property type="match status" value="1"/>
</dbReference>
<accession>A0A0G2FHS0</accession>
<reference evidence="2 3" key="1">
    <citation type="submission" date="2015-05" db="EMBL/GenBank/DDBJ databases">
        <title>Distinctive expansion of gene families associated with plant cell wall degradation and secondary metabolism in the genomes of grapevine trunk pathogens.</title>
        <authorList>
            <person name="Lawrence D.P."/>
            <person name="Travadon R."/>
            <person name="Rolshausen P.E."/>
            <person name="Baumgartner K."/>
        </authorList>
    </citation>
    <scope>NUCLEOTIDE SEQUENCE [LARGE SCALE GENOMIC DNA]</scope>
    <source>
        <strain evidence="2">DA912</strain>
    </source>
</reference>
<protein>
    <submittedName>
        <fullName evidence="2">Putative phosphate-repressible acid phosphatase</fullName>
    </submittedName>
</protein>
<dbReference type="Pfam" id="PF04185">
    <property type="entry name" value="Phosphoesterase"/>
    <property type="match status" value="1"/>
</dbReference>
<comment type="caution">
    <text evidence="2">The sequence shown here is derived from an EMBL/GenBank/DDBJ whole genome shotgun (WGS) entry which is preliminary data.</text>
</comment>
<sequence length="307" mass="33586">MGSSQSTPAASNMYTATAASDVAAAAATALTLHPTSHLKGQHFDRYVQIFFENQDYAIAEGDPNFAYLATLGIKLDNYWSITHPSQPNYVAALGADRNGVILDNFVQIDESVETVIDLLEAGGVSWSIYGEDQPYSGFEGDWVNQETGANMYVRKHNPMMSYNSATGDINRLAKSKNLTMFYEELANNSLPQWIWVTPNMTSDGHDSSITVAGEWARSFMEPLLSNKNFNIDSTLVVLTFDECENYLAENRVLAVLLGSAVSDDLVGTTNSTEFNHYSLSRTAEENWDLGNLGKNDVSAASLSDVLG</sequence>
<keyword evidence="1" id="KW-0378">Hydrolase</keyword>
<gene>
    <name evidence="2" type="ORF">UCDDA912_g06043</name>
</gene>
<dbReference type="AlphaFoldDB" id="A0A0G2FHS0"/>
<evidence type="ECO:0000256" key="1">
    <source>
        <dbReference type="ARBA" id="ARBA00022801"/>
    </source>
</evidence>
<keyword evidence="3" id="KW-1185">Reference proteome</keyword>
<dbReference type="GO" id="GO:0016788">
    <property type="term" value="F:hydrolase activity, acting on ester bonds"/>
    <property type="evidence" value="ECO:0007669"/>
    <property type="project" value="InterPro"/>
</dbReference>
<dbReference type="InterPro" id="IPR017850">
    <property type="entry name" value="Alkaline_phosphatase_core_sf"/>
</dbReference>
<dbReference type="InterPro" id="IPR007312">
    <property type="entry name" value="Phosphoesterase"/>
</dbReference>
<dbReference type="STRING" id="1214573.A0A0G2FHS0"/>
<organism evidence="2 3">
    <name type="scientific">Diaporthe ampelina</name>
    <dbReference type="NCBI Taxonomy" id="1214573"/>
    <lineage>
        <taxon>Eukaryota</taxon>
        <taxon>Fungi</taxon>
        <taxon>Dikarya</taxon>
        <taxon>Ascomycota</taxon>
        <taxon>Pezizomycotina</taxon>
        <taxon>Sordariomycetes</taxon>
        <taxon>Sordariomycetidae</taxon>
        <taxon>Diaporthales</taxon>
        <taxon>Diaporthaceae</taxon>
        <taxon>Diaporthe</taxon>
    </lineage>
</organism>
<dbReference type="GO" id="GO:0009395">
    <property type="term" value="P:phospholipid catabolic process"/>
    <property type="evidence" value="ECO:0007669"/>
    <property type="project" value="TreeGrafter"/>
</dbReference>
<dbReference type="OrthoDB" id="5135119at2759"/>
<proteinExistence type="predicted"/>
<reference evidence="2 3" key="2">
    <citation type="submission" date="2015-05" db="EMBL/GenBank/DDBJ databases">
        <authorList>
            <person name="Morales-Cruz A."/>
            <person name="Amrine K.C."/>
            <person name="Cantu D."/>
        </authorList>
    </citation>
    <scope>NUCLEOTIDE SEQUENCE [LARGE SCALE GENOMIC DNA]</scope>
    <source>
        <strain evidence="2">DA912</strain>
    </source>
</reference>
<evidence type="ECO:0000313" key="3">
    <source>
        <dbReference type="Proteomes" id="UP000034680"/>
    </source>
</evidence>
<dbReference type="PANTHER" id="PTHR31956">
    <property type="entry name" value="NON-SPECIFIC PHOSPHOLIPASE C4-RELATED"/>
    <property type="match status" value="1"/>
</dbReference>
<evidence type="ECO:0000313" key="2">
    <source>
        <dbReference type="EMBL" id="KKY34012.1"/>
    </source>
</evidence>
<dbReference type="PANTHER" id="PTHR31956:SF15">
    <property type="entry name" value="ACID PHOSPHATASE PHOA"/>
    <property type="match status" value="1"/>
</dbReference>